<sequence length="147" mass="16081">MGSFLSVTRGSDEPPVLLEMHYEGPGHLPGGPVVFVGKGITFDRWTTLMPKAGSSWLMHSAMRTPSTLRWSSTLPPSLTPSASSAVCPRAPAQRPSSHWQRSSVLQHRAPMLLHMHLAVAYARRCNQTHHYQLSSPHVSSVSSAESM</sequence>
<dbReference type="GO" id="GO:0070006">
    <property type="term" value="F:metalloaminopeptidase activity"/>
    <property type="evidence" value="ECO:0007669"/>
    <property type="project" value="InterPro"/>
</dbReference>
<reference evidence="3 4" key="1">
    <citation type="journal article" date="2023" name="Arcadia Sci">
        <title>De novo assembly of a long-read Amblyomma americanum tick genome.</title>
        <authorList>
            <person name="Chou S."/>
            <person name="Poskanzer K.E."/>
            <person name="Rollins M."/>
            <person name="Thuy-Boun P.S."/>
        </authorList>
    </citation>
    <scope>NUCLEOTIDE SEQUENCE [LARGE SCALE GENOMIC DNA]</scope>
    <source>
        <strain evidence="3">F_SG_1</strain>
        <tissue evidence="3">Salivary glands</tissue>
    </source>
</reference>
<dbReference type="GO" id="GO:0006508">
    <property type="term" value="P:proteolysis"/>
    <property type="evidence" value="ECO:0007669"/>
    <property type="project" value="InterPro"/>
</dbReference>
<comment type="caution">
    <text evidence="3">The sequence shown here is derived from an EMBL/GenBank/DDBJ whole genome shotgun (WGS) entry which is preliminary data.</text>
</comment>
<accession>A0AAQ4FHN1</accession>
<dbReference type="AlphaFoldDB" id="A0AAQ4FHN1"/>
<protein>
    <recommendedName>
        <fullName evidence="2">Cytosol aminopeptidase domain-containing protein</fullName>
    </recommendedName>
</protein>
<evidence type="ECO:0000313" key="3">
    <source>
        <dbReference type="EMBL" id="KAK8786283.1"/>
    </source>
</evidence>
<name>A0AAQ4FHN1_AMBAM</name>
<evidence type="ECO:0000256" key="1">
    <source>
        <dbReference type="SAM" id="MobiDB-lite"/>
    </source>
</evidence>
<proteinExistence type="predicted"/>
<organism evidence="3 4">
    <name type="scientific">Amblyomma americanum</name>
    <name type="common">Lone star tick</name>
    <dbReference type="NCBI Taxonomy" id="6943"/>
    <lineage>
        <taxon>Eukaryota</taxon>
        <taxon>Metazoa</taxon>
        <taxon>Ecdysozoa</taxon>
        <taxon>Arthropoda</taxon>
        <taxon>Chelicerata</taxon>
        <taxon>Arachnida</taxon>
        <taxon>Acari</taxon>
        <taxon>Parasitiformes</taxon>
        <taxon>Ixodida</taxon>
        <taxon>Ixodoidea</taxon>
        <taxon>Ixodidae</taxon>
        <taxon>Amblyomminae</taxon>
        <taxon>Amblyomma</taxon>
    </lineage>
</organism>
<gene>
    <name evidence="3" type="ORF">V5799_023904</name>
</gene>
<keyword evidence="4" id="KW-1185">Reference proteome</keyword>
<dbReference type="Gene3D" id="3.40.630.10">
    <property type="entry name" value="Zn peptidases"/>
    <property type="match status" value="1"/>
</dbReference>
<dbReference type="EMBL" id="JARKHS020002816">
    <property type="protein sequence ID" value="KAK8786283.1"/>
    <property type="molecule type" value="Genomic_DNA"/>
</dbReference>
<feature type="region of interest" description="Disordered" evidence="1">
    <location>
        <begin position="81"/>
        <end position="101"/>
    </location>
</feature>
<dbReference type="SUPFAM" id="SSF53187">
    <property type="entry name" value="Zn-dependent exopeptidases"/>
    <property type="match status" value="1"/>
</dbReference>
<dbReference type="InterPro" id="IPR000819">
    <property type="entry name" value="Peptidase_M17_C"/>
</dbReference>
<dbReference type="Pfam" id="PF00883">
    <property type="entry name" value="Peptidase_M17"/>
    <property type="match status" value="1"/>
</dbReference>
<dbReference type="GO" id="GO:0046872">
    <property type="term" value="F:metal ion binding"/>
    <property type="evidence" value="ECO:0007669"/>
    <property type="project" value="InterPro"/>
</dbReference>
<evidence type="ECO:0000313" key="4">
    <source>
        <dbReference type="Proteomes" id="UP001321473"/>
    </source>
</evidence>
<dbReference type="Proteomes" id="UP001321473">
    <property type="component" value="Unassembled WGS sequence"/>
</dbReference>
<evidence type="ECO:0000259" key="2">
    <source>
        <dbReference type="Pfam" id="PF00883"/>
    </source>
</evidence>
<feature type="domain" description="Cytosol aminopeptidase" evidence="2">
    <location>
        <begin position="1"/>
        <end position="43"/>
    </location>
</feature>